<dbReference type="eggNOG" id="COG0763">
    <property type="taxonomic scope" value="Bacteria"/>
</dbReference>
<evidence type="ECO:0000256" key="4">
    <source>
        <dbReference type="ARBA" id="ARBA00022516"/>
    </source>
</evidence>
<reference evidence="11 14" key="2">
    <citation type="submission" date="2016-11" db="EMBL/GenBank/DDBJ databases">
        <title>Genomic analysis of Caldithrix abyssi and proposal of a novel bacterial phylum Caldithrichaeota.</title>
        <authorList>
            <person name="Kublanov I."/>
            <person name="Sigalova O."/>
            <person name="Gavrilov S."/>
            <person name="Lebedinsky A."/>
            <person name="Ivanova N."/>
            <person name="Daum C."/>
            <person name="Reddy T."/>
            <person name="Klenk H.P."/>
            <person name="Goker M."/>
            <person name="Reva O."/>
            <person name="Miroshnichenko M."/>
            <person name="Kyprides N."/>
            <person name="Woyke T."/>
            <person name="Gelfand M."/>
        </authorList>
    </citation>
    <scope>NUCLEOTIDE SEQUENCE [LARGE SCALE GENOMIC DNA]</scope>
    <source>
        <strain evidence="11 14">LF13</strain>
    </source>
</reference>
<dbReference type="Pfam" id="PF02684">
    <property type="entry name" value="LpxB"/>
    <property type="match status" value="1"/>
</dbReference>
<evidence type="ECO:0000313" key="14">
    <source>
        <dbReference type="Proteomes" id="UP000183868"/>
    </source>
</evidence>
<dbReference type="PANTHER" id="PTHR30372:SF4">
    <property type="entry name" value="LIPID-A-DISACCHARIDE SYNTHASE, MITOCHONDRIAL-RELATED"/>
    <property type="match status" value="1"/>
</dbReference>
<evidence type="ECO:0000256" key="8">
    <source>
        <dbReference type="ARBA" id="ARBA00023098"/>
    </source>
</evidence>
<comment type="catalytic activity">
    <reaction evidence="9">
        <text>a lipid X + a UDP-2-N,3-O-bis[(3R)-3-hydroxyacyl]-alpha-D-glucosamine = a lipid A disaccharide + UDP + H(+)</text>
        <dbReference type="Rhea" id="RHEA:67828"/>
        <dbReference type="ChEBI" id="CHEBI:15378"/>
        <dbReference type="ChEBI" id="CHEBI:58223"/>
        <dbReference type="ChEBI" id="CHEBI:137748"/>
        <dbReference type="ChEBI" id="CHEBI:176338"/>
        <dbReference type="ChEBI" id="CHEBI:176343"/>
        <dbReference type="EC" id="2.4.1.182"/>
    </reaction>
</comment>
<keyword evidence="7" id="KW-0808">Transferase</keyword>
<sequence>MTKKNILLIAGEVSADHHGAHLLEALKTLQPQLEVWGIGGDELQKQGMTLLYHVRQMSFLGVGEVLKHLPFIRQVMKAIKNRAQKDKPDAAILIDYPGFNLRLAKALKKMNIPVIYYISPQLWAWGRGRVKTIKQCVDLMLVLFPFEKEFYEQHGIKAQYVGHPLVDRHHQFLPEEFKKVKPGKAVIGLLPGSRQNEIKSLLPRMVKSAGILIEKGAVEKVVIARVPHLHEDYYRQFLQATDGHFELVEKPMQHLLPELDAALVASGTATLETAYYAVPMVIVYHVNALTYWLGRLLIKVSHIGLANIVAQEEIAPELIQHEFTPQKAADLMFKVLNPQVNEQLRKRMLIVRQKLGRPGASLRAAEHVHRFLSGDLN</sequence>
<evidence type="ECO:0000256" key="9">
    <source>
        <dbReference type="ARBA" id="ARBA00048975"/>
    </source>
</evidence>
<dbReference type="KEGG" id="caby:Cabys_3930"/>
<gene>
    <name evidence="11" type="ORF">Cabys_3930</name>
    <name evidence="12" type="ORF">Calab_1198</name>
</gene>
<protein>
    <recommendedName>
        <fullName evidence="3 10">Lipid-A-disaccharide synthase</fullName>
        <ecNumber evidence="2 10">2.4.1.182</ecNumber>
    </recommendedName>
</protein>
<dbReference type="PANTHER" id="PTHR30372">
    <property type="entry name" value="LIPID-A-DISACCHARIDE SYNTHASE"/>
    <property type="match status" value="1"/>
</dbReference>
<dbReference type="HOGENOM" id="CLU_036577_3_1_0"/>
<dbReference type="RefSeq" id="WP_006927876.1">
    <property type="nucleotide sequence ID" value="NZ_CM001402.1"/>
</dbReference>
<dbReference type="GO" id="GO:0008915">
    <property type="term" value="F:lipid-A-disaccharide synthase activity"/>
    <property type="evidence" value="ECO:0007669"/>
    <property type="project" value="UniProtKB-UniRule"/>
</dbReference>
<keyword evidence="13" id="KW-1185">Reference proteome</keyword>
<dbReference type="EMBL" id="CM001402">
    <property type="protein sequence ID" value="EHO40824.1"/>
    <property type="molecule type" value="Genomic_DNA"/>
</dbReference>
<evidence type="ECO:0000256" key="6">
    <source>
        <dbReference type="ARBA" id="ARBA00022676"/>
    </source>
</evidence>
<comment type="function">
    <text evidence="1">Condensation of UDP-2,3-diacylglucosamine and 2,3-diacylglucosamine-1-phosphate to form lipid A disaccharide, a precursor of lipid A, a phosphorylated glycolipid that anchors the lipopolysaccharide to the outer membrane of the cell.</text>
</comment>
<dbReference type="Proteomes" id="UP000183868">
    <property type="component" value="Chromosome"/>
</dbReference>
<name>H1XX87_CALAY</name>
<organism evidence="12 13">
    <name type="scientific">Caldithrix abyssi DSM 13497</name>
    <dbReference type="NCBI Taxonomy" id="880073"/>
    <lineage>
        <taxon>Bacteria</taxon>
        <taxon>Pseudomonadati</taxon>
        <taxon>Calditrichota</taxon>
        <taxon>Calditrichia</taxon>
        <taxon>Calditrichales</taxon>
        <taxon>Calditrichaceae</taxon>
        <taxon>Caldithrix</taxon>
    </lineage>
</organism>
<evidence type="ECO:0000256" key="10">
    <source>
        <dbReference type="NCBIfam" id="TIGR00215"/>
    </source>
</evidence>
<dbReference type="InterPro" id="IPR003835">
    <property type="entry name" value="Glyco_trans_19"/>
</dbReference>
<dbReference type="AlphaFoldDB" id="H1XX87"/>
<evidence type="ECO:0000256" key="1">
    <source>
        <dbReference type="ARBA" id="ARBA00002056"/>
    </source>
</evidence>
<dbReference type="PaxDb" id="880073-Calab_1198"/>
<evidence type="ECO:0000256" key="7">
    <source>
        <dbReference type="ARBA" id="ARBA00022679"/>
    </source>
</evidence>
<dbReference type="GO" id="GO:0009245">
    <property type="term" value="P:lipid A biosynthetic process"/>
    <property type="evidence" value="ECO:0007669"/>
    <property type="project" value="UniProtKB-UniRule"/>
</dbReference>
<evidence type="ECO:0000313" key="13">
    <source>
        <dbReference type="Proteomes" id="UP000004671"/>
    </source>
</evidence>
<reference evidence="12 13" key="1">
    <citation type="submission" date="2011-09" db="EMBL/GenBank/DDBJ databases">
        <title>The permanent draft genome of Caldithrix abyssi DSM 13497.</title>
        <authorList>
            <consortium name="US DOE Joint Genome Institute (JGI-PGF)"/>
            <person name="Lucas S."/>
            <person name="Han J."/>
            <person name="Lapidus A."/>
            <person name="Bruce D."/>
            <person name="Goodwin L."/>
            <person name="Pitluck S."/>
            <person name="Peters L."/>
            <person name="Kyrpides N."/>
            <person name="Mavromatis K."/>
            <person name="Ivanova N."/>
            <person name="Mikhailova N."/>
            <person name="Chertkov O."/>
            <person name="Detter J.C."/>
            <person name="Tapia R."/>
            <person name="Han C."/>
            <person name="Land M."/>
            <person name="Hauser L."/>
            <person name="Markowitz V."/>
            <person name="Cheng J.-F."/>
            <person name="Hugenholtz P."/>
            <person name="Woyke T."/>
            <person name="Wu D."/>
            <person name="Spring S."/>
            <person name="Brambilla E."/>
            <person name="Klenk H.-P."/>
            <person name="Eisen J.A."/>
        </authorList>
    </citation>
    <scope>NUCLEOTIDE SEQUENCE [LARGE SCALE GENOMIC DNA]</scope>
    <source>
        <strain evidence="12 13">DSM 13497</strain>
    </source>
</reference>
<evidence type="ECO:0000313" key="12">
    <source>
        <dbReference type="EMBL" id="EHO40824.1"/>
    </source>
</evidence>
<dbReference type="OrthoDB" id="9801642at2"/>
<dbReference type="Proteomes" id="UP000004671">
    <property type="component" value="Chromosome"/>
</dbReference>
<keyword evidence="8" id="KW-0443">Lipid metabolism</keyword>
<evidence type="ECO:0000256" key="5">
    <source>
        <dbReference type="ARBA" id="ARBA00022556"/>
    </source>
</evidence>
<dbReference type="GO" id="GO:0005543">
    <property type="term" value="F:phospholipid binding"/>
    <property type="evidence" value="ECO:0007669"/>
    <property type="project" value="TreeGrafter"/>
</dbReference>
<keyword evidence="6" id="KW-0328">Glycosyltransferase</keyword>
<evidence type="ECO:0000313" key="11">
    <source>
        <dbReference type="EMBL" id="APF20675.1"/>
    </source>
</evidence>
<keyword evidence="5" id="KW-0441">Lipid A biosynthesis</keyword>
<accession>H1XX87</accession>
<dbReference type="NCBIfam" id="TIGR00215">
    <property type="entry name" value="lpxB"/>
    <property type="match status" value="1"/>
</dbReference>
<dbReference type="GO" id="GO:0016020">
    <property type="term" value="C:membrane"/>
    <property type="evidence" value="ECO:0007669"/>
    <property type="project" value="GOC"/>
</dbReference>
<dbReference type="InParanoid" id="H1XX87"/>
<dbReference type="STRING" id="880073.Cabys_3930"/>
<evidence type="ECO:0000256" key="2">
    <source>
        <dbReference type="ARBA" id="ARBA00012687"/>
    </source>
</evidence>
<dbReference type="FunCoup" id="H1XX87">
    <property type="interactions" value="292"/>
</dbReference>
<dbReference type="SUPFAM" id="SSF53756">
    <property type="entry name" value="UDP-Glycosyltransferase/glycogen phosphorylase"/>
    <property type="match status" value="1"/>
</dbReference>
<proteinExistence type="predicted"/>
<dbReference type="EMBL" id="CP018099">
    <property type="protein sequence ID" value="APF20675.1"/>
    <property type="molecule type" value="Genomic_DNA"/>
</dbReference>
<evidence type="ECO:0000256" key="3">
    <source>
        <dbReference type="ARBA" id="ARBA00020902"/>
    </source>
</evidence>
<keyword evidence="4" id="KW-0444">Lipid biosynthesis</keyword>
<dbReference type="EC" id="2.4.1.182" evidence="2 10"/>